<dbReference type="Ensembl" id="ENSSGRT00000000984.1">
    <property type="protein sequence ID" value="ENSSGRP00000000899.1"/>
    <property type="gene ID" value="ENSSGRG00000000572.1"/>
</dbReference>
<dbReference type="Gene3D" id="3.10.490.10">
    <property type="entry name" value="Gamma-glutamyl cyclotransferase-like"/>
    <property type="match status" value="1"/>
</dbReference>
<feature type="chain" id="PRO_5025439447" description="gamma-glutamylcyclotransferase" evidence="4">
    <location>
        <begin position="24"/>
        <end position="93"/>
    </location>
</feature>
<evidence type="ECO:0000256" key="1">
    <source>
        <dbReference type="ARBA" id="ARBA00012346"/>
    </source>
</evidence>
<sequence>MSLFHFLTLSLLLLFLFLILVLLVPLPSEDSMDNSTDHQNGSTFLYFAYGSNLLKERLQLKNPSASIYCVAKLKVSIYPRCVGKNQNNLIKRM</sequence>
<accession>A0A672JXD3</accession>
<dbReference type="PANTHER" id="PTHR12935">
    <property type="entry name" value="GAMMA-GLUTAMYLCYCLOTRANSFERASE"/>
    <property type="match status" value="1"/>
</dbReference>
<dbReference type="GO" id="GO:0003839">
    <property type="term" value="F:gamma-glutamylcyclotransferase activity"/>
    <property type="evidence" value="ECO:0007669"/>
    <property type="project" value="UniProtKB-EC"/>
</dbReference>
<dbReference type="EC" id="4.3.2.9" evidence="1"/>
<organism evidence="5 6">
    <name type="scientific">Sinocyclocheilus grahami</name>
    <name type="common">Dianchi golden-line fish</name>
    <name type="synonym">Barbus grahami</name>
    <dbReference type="NCBI Taxonomy" id="75366"/>
    <lineage>
        <taxon>Eukaryota</taxon>
        <taxon>Metazoa</taxon>
        <taxon>Chordata</taxon>
        <taxon>Craniata</taxon>
        <taxon>Vertebrata</taxon>
        <taxon>Euteleostomi</taxon>
        <taxon>Actinopterygii</taxon>
        <taxon>Neopterygii</taxon>
        <taxon>Teleostei</taxon>
        <taxon>Ostariophysi</taxon>
        <taxon>Cypriniformes</taxon>
        <taxon>Cyprinidae</taxon>
        <taxon>Cyprininae</taxon>
        <taxon>Sinocyclocheilus</taxon>
    </lineage>
</organism>
<evidence type="ECO:0000313" key="5">
    <source>
        <dbReference type="Ensembl" id="ENSSGRP00000000899.1"/>
    </source>
</evidence>
<keyword evidence="2" id="KW-0456">Lyase</keyword>
<reference evidence="5" key="2">
    <citation type="submission" date="2025-09" db="UniProtKB">
        <authorList>
            <consortium name="Ensembl"/>
        </authorList>
    </citation>
    <scope>IDENTIFICATION</scope>
</reference>
<dbReference type="AlphaFoldDB" id="A0A672JXD3"/>
<name>A0A672JXD3_SINGR</name>
<evidence type="ECO:0000313" key="6">
    <source>
        <dbReference type="Proteomes" id="UP000472262"/>
    </source>
</evidence>
<reference evidence="5" key="1">
    <citation type="submission" date="2025-08" db="UniProtKB">
        <authorList>
            <consortium name="Ensembl"/>
        </authorList>
    </citation>
    <scope>IDENTIFICATION</scope>
</reference>
<evidence type="ECO:0000256" key="4">
    <source>
        <dbReference type="SAM" id="SignalP"/>
    </source>
</evidence>
<feature type="signal peptide" evidence="4">
    <location>
        <begin position="1"/>
        <end position="23"/>
    </location>
</feature>
<evidence type="ECO:0000256" key="2">
    <source>
        <dbReference type="ARBA" id="ARBA00023239"/>
    </source>
</evidence>
<dbReference type="InParanoid" id="A0A672JXD3"/>
<evidence type="ECO:0000256" key="3">
    <source>
        <dbReference type="PIRSR" id="PIRSR617939-2"/>
    </source>
</evidence>
<proteinExistence type="predicted"/>
<keyword evidence="6" id="KW-1185">Reference proteome</keyword>
<dbReference type="PANTHER" id="PTHR12935:SF0">
    <property type="entry name" value="GAMMA-GLUTAMYLCYCLOTRANSFERASE"/>
    <property type="match status" value="1"/>
</dbReference>
<dbReference type="InterPro" id="IPR017939">
    <property type="entry name" value="G-Glutamylcylcotransferase"/>
</dbReference>
<dbReference type="Proteomes" id="UP000472262">
    <property type="component" value="Unassembled WGS sequence"/>
</dbReference>
<protein>
    <recommendedName>
        <fullName evidence="1">gamma-glutamylcyclotransferase</fullName>
        <ecNumber evidence="1">4.3.2.9</ecNumber>
    </recommendedName>
</protein>
<feature type="binding site" evidence="3">
    <location>
        <begin position="46"/>
        <end position="51"/>
    </location>
    <ligand>
        <name>substrate</name>
    </ligand>
</feature>
<keyword evidence="4" id="KW-0732">Signal</keyword>